<protein>
    <submittedName>
        <fullName evidence="2">Uncharacterized protein</fullName>
    </submittedName>
</protein>
<dbReference type="Proteomes" id="UP001497482">
    <property type="component" value="Chromosome 6"/>
</dbReference>
<name>A0AAV2M3Q9_KNICA</name>
<evidence type="ECO:0000313" key="3">
    <source>
        <dbReference type="Proteomes" id="UP001497482"/>
    </source>
</evidence>
<dbReference type="EMBL" id="OZ035828">
    <property type="protein sequence ID" value="CAL1607924.1"/>
    <property type="molecule type" value="Genomic_DNA"/>
</dbReference>
<proteinExistence type="predicted"/>
<keyword evidence="3" id="KW-1185">Reference proteome</keyword>
<accession>A0AAV2M3Q9</accession>
<evidence type="ECO:0000313" key="2">
    <source>
        <dbReference type="EMBL" id="CAL1607924.1"/>
    </source>
</evidence>
<evidence type="ECO:0000256" key="1">
    <source>
        <dbReference type="SAM" id="MobiDB-lite"/>
    </source>
</evidence>
<feature type="region of interest" description="Disordered" evidence="1">
    <location>
        <begin position="1"/>
        <end position="31"/>
    </location>
</feature>
<dbReference type="AlphaFoldDB" id="A0AAV2M3Q9"/>
<gene>
    <name evidence="2" type="ORF">KC01_LOCUS34932</name>
</gene>
<feature type="region of interest" description="Disordered" evidence="1">
    <location>
        <begin position="54"/>
        <end position="75"/>
    </location>
</feature>
<organism evidence="2 3">
    <name type="scientific">Knipowitschia caucasica</name>
    <name type="common">Caucasian dwarf goby</name>
    <name type="synonym">Pomatoschistus caucasicus</name>
    <dbReference type="NCBI Taxonomy" id="637954"/>
    <lineage>
        <taxon>Eukaryota</taxon>
        <taxon>Metazoa</taxon>
        <taxon>Chordata</taxon>
        <taxon>Craniata</taxon>
        <taxon>Vertebrata</taxon>
        <taxon>Euteleostomi</taxon>
        <taxon>Actinopterygii</taxon>
        <taxon>Neopterygii</taxon>
        <taxon>Teleostei</taxon>
        <taxon>Neoteleostei</taxon>
        <taxon>Acanthomorphata</taxon>
        <taxon>Gobiaria</taxon>
        <taxon>Gobiiformes</taxon>
        <taxon>Gobioidei</taxon>
        <taxon>Gobiidae</taxon>
        <taxon>Gobiinae</taxon>
        <taxon>Knipowitschia</taxon>
    </lineage>
</organism>
<feature type="compositionally biased region" description="Polar residues" evidence="1">
    <location>
        <begin position="12"/>
        <end position="25"/>
    </location>
</feature>
<sequence>MEENPIYGNMDDAQTGSSTEMSFTASGRRDPRRITAISQDCYANLSLQRALYGSVPGSPLRPVDPDKEPEEPQFQVSDLYASVQTRAKTLQRPHSSDQYQNHL</sequence>
<reference evidence="2 3" key="1">
    <citation type="submission" date="2024-04" db="EMBL/GenBank/DDBJ databases">
        <authorList>
            <person name="Waldvogel A.-M."/>
            <person name="Schoenle A."/>
        </authorList>
    </citation>
    <scope>NUCLEOTIDE SEQUENCE [LARGE SCALE GENOMIC DNA]</scope>
</reference>